<dbReference type="GO" id="GO:0015031">
    <property type="term" value="P:protein transport"/>
    <property type="evidence" value="ECO:0007669"/>
    <property type="project" value="UniProtKB-KW"/>
</dbReference>
<proteinExistence type="inferred from homology"/>
<dbReference type="Gene3D" id="1.25.10.10">
    <property type="entry name" value="Leucine-rich Repeat Variant"/>
    <property type="match status" value="1"/>
</dbReference>
<dbReference type="GO" id="GO:0071108">
    <property type="term" value="P:protein K48-linked deubiquitination"/>
    <property type="evidence" value="ECO:0007669"/>
    <property type="project" value="TreeGrafter"/>
</dbReference>
<organism evidence="8">
    <name type="scientific">Triticum urartu</name>
    <name type="common">Red wild einkorn</name>
    <name type="synonym">Crithodium urartu</name>
    <dbReference type="NCBI Taxonomy" id="4572"/>
    <lineage>
        <taxon>Eukaryota</taxon>
        <taxon>Viridiplantae</taxon>
        <taxon>Streptophyta</taxon>
        <taxon>Embryophyta</taxon>
        <taxon>Tracheophyta</taxon>
        <taxon>Spermatophyta</taxon>
        <taxon>Magnoliopsida</taxon>
        <taxon>Liliopsida</taxon>
        <taxon>Poales</taxon>
        <taxon>Poaceae</taxon>
        <taxon>BOP clade</taxon>
        <taxon>Pooideae</taxon>
        <taxon>Triticodae</taxon>
        <taxon>Triticeae</taxon>
        <taxon>Triticinae</taxon>
        <taxon>Triticum</taxon>
    </lineage>
</organism>
<dbReference type="GO" id="GO:0005049">
    <property type="term" value="F:nuclear export signal receptor activity"/>
    <property type="evidence" value="ECO:0007669"/>
    <property type="project" value="InterPro"/>
</dbReference>
<gene>
    <name evidence="8" type="ORF">TRIUR3_30959</name>
</gene>
<sequence length="1141" mass="129540">MDASSSSSVLPSTSDPPDPPDPSSISKTCHVKEISDRGTFIMSGDIQGPAPLIYFCNVLLLQHKLQFESRETEIQEDALYEKLMEIALDGFIFPKPLIKKTLIDLSSEYELIPLFSGATIFKDMDAFENRGIKAFRVRFLHGLTFDPEDKQLKDHIGVRKYDYLIDSLGKKEKRSAERNTELSTGWRLFKNLVDLGNPYSISSIRESIRDFGVFYRKGLFSTITKHDEELYVLHPGASHFANDVVWQKLTALTDMENGLASGFFNGRFESFDLPGFVELPMVVDKTKRARAENEGFIGITERHKNFDPLKADTVQATRNNVKKNSRLAKNFAGKLLGQQFPVVFSEYLKIYRIIVEASASVTIAEDPLKDLRCRNIPRTFKVAFGYPHKTITNNLEYHDYCFSLLVKTLSHNFEDLNELPREAVLAFISCAFERTDTNLESVLELLAIFENNIRNGKLAGSLLNEYAPFVFCYILKAYRAATAEKVHSLELIGGIFKFVEASLDKAENLDTFEELYVVPLMDDILKDCVVNAPNNTVEFQSLLRTIVNKCTKTDKIFMSILDCQIQEERNFLMDSISSTVKHNDMNIVETGLLLLEKILSAFQAPKFECFYKVHFFTIEKDVLEVLMISCHGSNLEHLALELLQNLFTLVDKLSQPLWDSETTPVHYNPVFVMEHTTKFFVSACKEMASKEVRKLVDKVFDAKNDTTLFKQNTRELISALKQPPESVLDLNTVPSLNEKECSSSGLYAARASFIKTFKEQFKAFLEDFIESGDHSAHYKGVVYGMYGTGSTDMKISLEHIKIYRSGLARDLTRSFDSVQSAIIEAASEYAFGIIQELDSKLRMSESVPPVHPLLRGASARVSIVDMPRRMITFLEFIASPGNEIVTRQTIFGGPNSIAIENQTDVGTRAIFGYLDHLTSVHVQGYSWDGKFTQENFMVSDDEKFEICKSKCGSCSQQNKMNDYTQFEKEFLTLYGEASFIPVLALPMKHPLEKFPSTDAERLRVEYVTHPGGRPPVIRTALLLDLYRAWKFLRSQGKKSLKSVFDIICDWRKKVKANSLLKKIYDYVKVDPTLLAILRDLPEIAIKKLSPGFGLIEGEHNHGDDIYDDTLLLFIIFVRHAIIHVADPACWTLDTTKSMYYA</sequence>
<comment type="subcellular location">
    <subcellularLocation>
        <location evidence="1">Nucleus</location>
    </subcellularLocation>
</comment>
<dbReference type="Pfam" id="PF04424">
    <property type="entry name" value="MINDY_DUB"/>
    <property type="match status" value="1"/>
</dbReference>
<feature type="domain" description="Exportin-1 C-terminal" evidence="7">
    <location>
        <begin position="471"/>
        <end position="718"/>
    </location>
</feature>
<dbReference type="GO" id="GO:0005829">
    <property type="term" value="C:cytosol"/>
    <property type="evidence" value="ECO:0007669"/>
    <property type="project" value="TreeGrafter"/>
</dbReference>
<dbReference type="InterPro" id="IPR011989">
    <property type="entry name" value="ARM-like"/>
</dbReference>
<dbReference type="InterPro" id="IPR014877">
    <property type="entry name" value="XPO1_C_dom"/>
</dbReference>
<evidence type="ECO:0000256" key="1">
    <source>
        <dbReference type="ARBA" id="ARBA00004123"/>
    </source>
</evidence>
<keyword evidence="4" id="KW-0653">Protein transport</keyword>
<dbReference type="GO" id="GO:0005634">
    <property type="term" value="C:nucleus"/>
    <property type="evidence" value="ECO:0007669"/>
    <property type="project" value="UniProtKB-SubCell"/>
</dbReference>
<dbReference type="Gene3D" id="3.30.1640.10">
    <property type="entry name" value="mini-chromosome maintenance (MCM) complex, chain A, domain 1"/>
    <property type="match status" value="1"/>
</dbReference>
<evidence type="ECO:0000259" key="7">
    <source>
        <dbReference type="SMART" id="SM01102"/>
    </source>
</evidence>
<dbReference type="GO" id="GO:1990380">
    <property type="term" value="F:K48-linked deubiquitinase activity"/>
    <property type="evidence" value="ECO:0007669"/>
    <property type="project" value="InterPro"/>
</dbReference>
<dbReference type="InterPro" id="IPR007518">
    <property type="entry name" value="MINDY"/>
</dbReference>
<feature type="region of interest" description="Disordered" evidence="6">
    <location>
        <begin position="1"/>
        <end position="27"/>
    </location>
</feature>
<dbReference type="PANTHER" id="PTHR18063">
    <property type="entry name" value="NF-E2 INDUCIBLE PROTEIN"/>
    <property type="match status" value="1"/>
</dbReference>
<dbReference type="InterPro" id="IPR016024">
    <property type="entry name" value="ARM-type_fold"/>
</dbReference>
<name>M8A7Z0_TRIUA</name>
<evidence type="ECO:0000256" key="3">
    <source>
        <dbReference type="ARBA" id="ARBA00022448"/>
    </source>
</evidence>
<dbReference type="SUPFAM" id="SSF48371">
    <property type="entry name" value="ARM repeat"/>
    <property type="match status" value="1"/>
</dbReference>
<evidence type="ECO:0000256" key="2">
    <source>
        <dbReference type="ARBA" id="ARBA00009466"/>
    </source>
</evidence>
<keyword evidence="3" id="KW-0813">Transport</keyword>
<evidence type="ECO:0000256" key="5">
    <source>
        <dbReference type="ARBA" id="ARBA00023242"/>
    </source>
</evidence>
<dbReference type="eggNOG" id="KOG2020">
    <property type="taxonomic scope" value="Eukaryota"/>
</dbReference>
<reference evidence="8" key="1">
    <citation type="journal article" date="2013" name="Nature">
        <title>Draft genome of the wheat A-genome progenitor Triticum urartu.</title>
        <authorList>
            <person name="Ling H.Q."/>
            <person name="Zhao S."/>
            <person name="Liu D."/>
            <person name="Wang J."/>
            <person name="Sun H."/>
            <person name="Zhang C."/>
            <person name="Fan H."/>
            <person name="Li D."/>
            <person name="Dong L."/>
            <person name="Tao Y."/>
            <person name="Gao C."/>
            <person name="Wu H."/>
            <person name="Li Y."/>
            <person name="Cui Y."/>
            <person name="Guo X."/>
            <person name="Zheng S."/>
            <person name="Wang B."/>
            <person name="Yu K."/>
            <person name="Liang Q."/>
            <person name="Yang W."/>
            <person name="Lou X."/>
            <person name="Chen J."/>
            <person name="Feng M."/>
            <person name="Jian J."/>
            <person name="Zhang X."/>
            <person name="Luo G."/>
            <person name="Jiang Y."/>
            <person name="Liu J."/>
            <person name="Wang Z."/>
            <person name="Sha Y."/>
            <person name="Zhang B."/>
            <person name="Wu H."/>
            <person name="Tang D."/>
            <person name="Shen Q."/>
            <person name="Xue P."/>
            <person name="Zou S."/>
            <person name="Wang X."/>
            <person name="Liu X."/>
            <person name="Wang F."/>
            <person name="Yang Y."/>
            <person name="An X."/>
            <person name="Dong Z."/>
            <person name="Zhang K."/>
            <person name="Zhang X."/>
            <person name="Luo M.C."/>
            <person name="Dvorak J."/>
            <person name="Tong Y."/>
            <person name="Wang J."/>
            <person name="Yang H."/>
            <person name="Li Z."/>
            <person name="Wang D."/>
            <person name="Zhang A."/>
            <person name="Wang J."/>
        </authorList>
    </citation>
    <scope>NUCLEOTIDE SEQUENCE</scope>
</reference>
<accession>M8A7Z0</accession>
<dbReference type="GO" id="GO:0071944">
    <property type="term" value="C:cell periphery"/>
    <property type="evidence" value="ECO:0007669"/>
    <property type="project" value="TreeGrafter"/>
</dbReference>
<evidence type="ECO:0000313" key="8">
    <source>
        <dbReference type="EMBL" id="EMS60810.1"/>
    </source>
</evidence>
<dbReference type="SMART" id="SM01102">
    <property type="entry name" value="CRM1_C"/>
    <property type="match status" value="1"/>
</dbReference>
<dbReference type="Pfam" id="PF08767">
    <property type="entry name" value="CRM1_C"/>
    <property type="match status" value="1"/>
</dbReference>
<comment type="similarity">
    <text evidence="2">Belongs to the exportin family.</text>
</comment>
<feature type="compositionally biased region" description="Low complexity" evidence="6">
    <location>
        <begin position="1"/>
        <end position="13"/>
    </location>
</feature>
<evidence type="ECO:0000256" key="6">
    <source>
        <dbReference type="SAM" id="MobiDB-lite"/>
    </source>
</evidence>
<dbReference type="EMBL" id="KD104696">
    <property type="protein sequence ID" value="EMS60810.1"/>
    <property type="molecule type" value="Genomic_DNA"/>
</dbReference>
<dbReference type="InterPro" id="IPR033979">
    <property type="entry name" value="MINDY_domain"/>
</dbReference>
<dbReference type="Pfam" id="PF14551">
    <property type="entry name" value="MCM_N"/>
    <property type="match status" value="1"/>
</dbReference>
<dbReference type="GO" id="GO:0004843">
    <property type="term" value="F:cysteine-type deubiquitinase activity"/>
    <property type="evidence" value="ECO:0007669"/>
    <property type="project" value="InterPro"/>
</dbReference>
<dbReference type="STRING" id="4572.M8A7Z0"/>
<dbReference type="GO" id="GO:0016807">
    <property type="term" value="F:cysteine-type carboxypeptidase activity"/>
    <property type="evidence" value="ECO:0007669"/>
    <property type="project" value="TreeGrafter"/>
</dbReference>
<keyword evidence="5" id="KW-0539">Nucleus</keyword>
<dbReference type="PANTHER" id="PTHR18063:SF6">
    <property type="entry name" value="UBIQUITIN CARBOXYL-TERMINAL HYDROLASE"/>
    <property type="match status" value="1"/>
</dbReference>
<evidence type="ECO:0000256" key="4">
    <source>
        <dbReference type="ARBA" id="ARBA00022927"/>
    </source>
</evidence>
<dbReference type="InterPro" id="IPR027925">
    <property type="entry name" value="MCM_N"/>
</dbReference>
<dbReference type="AlphaFoldDB" id="M8A7Z0"/>
<protein>
    <submittedName>
        <fullName evidence="8">Exportin-1</fullName>
    </submittedName>
</protein>